<dbReference type="InterPro" id="IPR024414">
    <property type="entry name" value="Uncharacterised_PrgI"/>
</dbReference>
<keyword evidence="2" id="KW-0812">Transmembrane</keyword>
<protein>
    <recommendedName>
        <fullName evidence="5">PrgI family protein</fullName>
    </recommendedName>
</protein>
<feature type="transmembrane region" description="Helical" evidence="2">
    <location>
        <begin position="24"/>
        <end position="41"/>
    </location>
</feature>
<evidence type="ECO:0000256" key="1">
    <source>
        <dbReference type="SAM" id="MobiDB-lite"/>
    </source>
</evidence>
<feature type="transmembrane region" description="Helical" evidence="2">
    <location>
        <begin position="47"/>
        <end position="69"/>
    </location>
</feature>
<reference evidence="4" key="1">
    <citation type="submission" date="2017-09" db="EMBL/GenBank/DDBJ databases">
        <title>Depth-based differentiation of microbial function through sediment-hosted aquifers and enrichment of novel symbionts in the deep terrestrial subsurface.</title>
        <authorList>
            <person name="Probst A.J."/>
            <person name="Ladd B."/>
            <person name="Jarett J.K."/>
            <person name="Geller-Mcgrath D.E."/>
            <person name="Sieber C.M.K."/>
            <person name="Emerson J.B."/>
            <person name="Anantharaman K."/>
            <person name="Thomas B.C."/>
            <person name="Malmstrom R."/>
            <person name="Stieglmeier M."/>
            <person name="Klingl A."/>
            <person name="Woyke T."/>
            <person name="Ryan C.M."/>
            <person name="Banfield J.F."/>
        </authorList>
    </citation>
    <scope>NUCLEOTIDE SEQUENCE [LARGE SCALE GENOMIC DNA]</scope>
</reference>
<dbReference type="Proteomes" id="UP000228596">
    <property type="component" value="Unassembled WGS sequence"/>
</dbReference>
<dbReference type="EMBL" id="PEZV01000011">
    <property type="protein sequence ID" value="PIT97425.1"/>
    <property type="molecule type" value="Genomic_DNA"/>
</dbReference>
<gene>
    <name evidence="3" type="ORF">COT77_01575</name>
</gene>
<name>A0A2M6WX99_9BACT</name>
<dbReference type="Pfam" id="PF12666">
    <property type="entry name" value="PrgI"/>
    <property type="match status" value="1"/>
</dbReference>
<proteinExistence type="predicted"/>
<evidence type="ECO:0000256" key="2">
    <source>
        <dbReference type="SAM" id="Phobius"/>
    </source>
</evidence>
<accession>A0A2M6WX99</accession>
<comment type="caution">
    <text evidence="3">The sequence shown here is derived from an EMBL/GenBank/DDBJ whole genome shotgun (WGS) entry which is preliminary data.</text>
</comment>
<keyword evidence="2" id="KW-1133">Transmembrane helix</keyword>
<organism evidence="3 4">
    <name type="scientific">Candidatus Berkelbacteria bacterium CG10_big_fil_rev_8_21_14_0_10_41_12</name>
    <dbReference type="NCBI Taxonomy" id="1974513"/>
    <lineage>
        <taxon>Bacteria</taxon>
        <taxon>Candidatus Berkelbacteria</taxon>
    </lineage>
</organism>
<evidence type="ECO:0000313" key="4">
    <source>
        <dbReference type="Proteomes" id="UP000228596"/>
    </source>
</evidence>
<keyword evidence="2" id="KW-0472">Membrane</keyword>
<feature type="compositionally biased region" description="Polar residues" evidence="1">
    <location>
        <begin position="137"/>
        <end position="159"/>
    </location>
</feature>
<evidence type="ECO:0000313" key="3">
    <source>
        <dbReference type="EMBL" id="PIT97425.1"/>
    </source>
</evidence>
<evidence type="ECO:0008006" key="5">
    <source>
        <dbReference type="Google" id="ProtNLM"/>
    </source>
</evidence>
<dbReference type="AlphaFoldDB" id="A0A2M6WX99"/>
<feature type="region of interest" description="Disordered" evidence="1">
    <location>
        <begin position="135"/>
        <end position="180"/>
    </location>
</feature>
<sequence>MQYKVPQNIDLEDKIVGPFTMKQFVYLLIGGFIIYGFYSFLSKNYDNFTAVFLLVAIPVGLICFAFVFVKVNDRPFEVFVKNIIKFLTSPKQRIWGEGYTPENVIIDDPTVKEKETDKQKDSRSLDEIAKSLEVKSKQAQNTQTADKQKVATDNTTGENTPVRKITNLSLTPKKKEETAK</sequence>